<name>A0A8H2W3H4_9HELO</name>
<gene>
    <name evidence="2" type="ORF">SCLTRI_LOCUS10129</name>
</gene>
<evidence type="ECO:0000256" key="1">
    <source>
        <dbReference type="SAM" id="SignalP"/>
    </source>
</evidence>
<protein>
    <submittedName>
        <fullName evidence="2">453bb128-f480-489b-b7ad-73767feeb132</fullName>
    </submittedName>
</protein>
<keyword evidence="1" id="KW-0732">Signal</keyword>
<sequence length="114" mass="11957">MRASFTAIVTGLMAFNVAALPGGSPTWGNGAPCAGSKYTCASNSILSVLTCTNILNNVGISIPIILKERDVEERAIEARTYSQDGDYCCTSSGLLTLSCLNVLNNDVITLPIIV</sequence>
<dbReference type="OrthoDB" id="3563477at2759"/>
<organism evidence="2 3">
    <name type="scientific">Sclerotinia trifoliorum</name>
    <dbReference type="NCBI Taxonomy" id="28548"/>
    <lineage>
        <taxon>Eukaryota</taxon>
        <taxon>Fungi</taxon>
        <taxon>Dikarya</taxon>
        <taxon>Ascomycota</taxon>
        <taxon>Pezizomycotina</taxon>
        <taxon>Leotiomycetes</taxon>
        <taxon>Helotiales</taxon>
        <taxon>Sclerotiniaceae</taxon>
        <taxon>Sclerotinia</taxon>
    </lineage>
</organism>
<dbReference type="EMBL" id="CAJHIA010000036">
    <property type="protein sequence ID" value="CAD6454367.1"/>
    <property type="molecule type" value="Genomic_DNA"/>
</dbReference>
<feature type="signal peptide" evidence="1">
    <location>
        <begin position="1"/>
        <end position="19"/>
    </location>
</feature>
<evidence type="ECO:0000313" key="2">
    <source>
        <dbReference type="EMBL" id="CAD6454367.1"/>
    </source>
</evidence>
<proteinExistence type="predicted"/>
<feature type="chain" id="PRO_5034739574" evidence="1">
    <location>
        <begin position="20"/>
        <end position="114"/>
    </location>
</feature>
<evidence type="ECO:0000313" key="3">
    <source>
        <dbReference type="Proteomes" id="UP000624404"/>
    </source>
</evidence>
<keyword evidence="3" id="KW-1185">Reference proteome</keyword>
<comment type="caution">
    <text evidence="2">The sequence shown here is derived from an EMBL/GenBank/DDBJ whole genome shotgun (WGS) entry which is preliminary data.</text>
</comment>
<accession>A0A8H2W3H4</accession>
<dbReference type="AlphaFoldDB" id="A0A8H2W3H4"/>
<reference evidence="2" key="1">
    <citation type="submission" date="2020-10" db="EMBL/GenBank/DDBJ databases">
        <authorList>
            <person name="Kusch S."/>
        </authorList>
    </citation>
    <scope>NUCLEOTIDE SEQUENCE</scope>
    <source>
        <strain evidence="2">SwB9</strain>
    </source>
</reference>
<dbReference type="Proteomes" id="UP000624404">
    <property type="component" value="Unassembled WGS sequence"/>
</dbReference>